<dbReference type="STRING" id="1120995.SAMN02745245_01903"/>
<evidence type="ECO:0000313" key="2">
    <source>
        <dbReference type="EMBL" id="SHH67389.1"/>
    </source>
</evidence>
<dbReference type="Proteomes" id="UP000184032">
    <property type="component" value="Unassembled WGS sequence"/>
</dbReference>
<feature type="transmembrane region" description="Helical" evidence="1">
    <location>
        <begin position="319"/>
        <end position="338"/>
    </location>
</feature>
<organism evidence="2 3">
    <name type="scientific">Anaerosphaera aminiphila DSM 21120</name>
    <dbReference type="NCBI Taxonomy" id="1120995"/>
    <lineage>
        <taxon>Bacteria</taxon>
        <taxon>Bacillati</taxon>
        <taxon>Bacillota</taxon>
        <taxon>Tissierellia</taxon>
        <taxon>Tissierellales</taxon>
        <taxon>Peptoniphilaceae</taxon>
        <taxon>Anaerosphaera</taxon>
    </lineage>
</organism>
<gene>
    <name evidence="2" type="ORF">SAMN02745245_01903</name>
</gene>
<accession>A0A1M5UWQ5</accession>
<keyword evidence="3" id="KW-1185">Reference proteome</keyword>
<reference evidence="2 3" key="1">
    <citation type="submission" date="2016-11" db="EMBL/GenBank/DDBJ databases">
        <authorList>
            <person name="Jaros S."/>
            <person name="Januszkiewicz K."/>
            <person name="Wedrychowicz H."/>
        </authorList>
    </citation>
    <scope>NUCLEOTIDE SEQUENCE [LARGE SCALE GENOMIC DNA]</scope>
    <source>
        <strain evidence="2 3">DSM 21120</strain>
    </source>
</reference>
<dbReference type="RefSeq" id="WP_073185701.1">
    <property type="nucleotide sequence ID" value="NZ_FQXI01000022.1"/>
</dbReference>
<name>A0A1M5UWQ5_9FIRM</name>
<dbReference type="EMBL" id="FQXI01000022">
    <property type="protein sequence ID" value="SHH67389.1"/>
    <property type="molecule type" value="Genomic_DNA"/>
</dbReference>
<keyword evidence="1" id="KW-1133">Transmembrane helix</keyword>
<feature type="transmembrane region" description="Helical" evidence="1">
    <location>
        <begin position="259"/>
        <end position="276"/>
    </location>
</feature>
<sequence>MNKKLKNVILFGIFILFLFISTFSKQFDSSNLWKDANDSGQGFNGLLFKNPIDVSNLTISRSIEKTSSKNLIKYDIEFEYSGEDSSVRILGTPVRQIFFGNSVEPSHSVVELKGDYDNINAKLFNEKFSLRDYYKKTQDYNFKAISQIRVPLTSEDSTYSFTVYYEPRELLYRGKDLVSESSAFITNAKVDKFSNAQKMGDNENPTFSQGGFYVNAQEIKNNSAISRISIFNNLSYIIFLASTILVFALIWLDNKKLNKLYPIFLMLIILTFYRFLGKGSTTLGILVGYPILGYLGICISKLMNKDTLALSKQELKQSLAYTIVFFVIILIVLIIPRAF</sequence>
<dbReference type="AlphaFoldDB" id="A0A1M5UWQ5"/>
<keyword evidence="1" id="KW-0472">Membrane</keyword>
<feature type="transmembrane region" description="Helical" evidence="1">
    <location>
        <begin position="234"/>
        <end position="252"/>
    </location>
</feature>
<protein>
    <submittedName>
        <fullName evidence="2">Uncharacterized protein</fullName>
    </submittedName>
</protein>
<evidence type="ECO:0000313" key="3">
    <source>
        <dbReference type="Proteomes" id="UP000184032"/>
    </source>
</evidence>
<keyword evidence="1" id="KW-0812">Transmembrane</keyword>
<evidence type="ECO:0000256" key="1">
    <source>
        <dbReference type="SAM" id="Phobius"/>
    </source>
</evidence>
<dbReference type="OrthoDB" id="1695362at2"/>
<proteinExistence type="predicted"/>
<feature type="transmembrane region" description="Helical" evidence="1">
    <location>
        <begin position="282"/>
        <end position="299"/>
    </location>
</feature>